<dbReference type="Proteomes" id="UP000042997">
    <property type="component" value="Unassembled WGS sequence"/>
</dbReference>
<dbReference type="SUPFAM" id="SSF140453">
    <property type="entry name" value="EsxAB dimer-like"/>
    <property type="match status" value="1"/>
</dbReference>
<gene>
    <name evidence="2" type="ORF">RHRU231_960043</name>
</gene>
<dbReference type="RefSeq" id="WP_040275761.1">
    <property type="nucleotide sequence ID" value="NZ_CP023714.1"/>
</dbReference>
<evidence type="ECO:0000259" key="1">
    <source>
        <dbReference type="Pfam" id="PF23275"/>
    </source>
</evidence>
<protein>
    <recommendedName>
        <fullName evidence="1">TPR repeat domain-containing protein</fullName>
    </recommendedName>
</protein>
<dbReference type="eggNOG" id="ENOG5030HW6">
    <property type="taxonomic scope" value="Bacteria"/>
</dbReference>
<dbReference type="AlphaFoldDB" id="A0A098BUV7"/>
<proteinExistence type="predicted"/>
<sequence length="757" mass="80512">MTLTKGQVREWNPRQLDDIGRAWRDAGGRIEELFDRYVAAVTDVGGTYWEGRTAEAAQERAAADRRTVVALVDRLDTLARRLEQGFHEVDAPLQRARATILDAEAQGFVVGEDLTVRDPAPDPDREAARAGLQAYLAEAVSTVENADRALQQELSAARALLRADFTSVAALGTDQGHADGARLVDGSVTPEALRRLLEAGALTPEQVDALRAGAAATIPSSHMEYLVALSRSLDGRTPREIADLMAGLPAGARSALANALQIVSTENVVVAVADGDIAPRGGADLLPDGIRAALDRDDLVVHGFRTIGGTTYTSTELNGVADNQAVAGIVAEGDAVYRSGSTLDRDLLDVGRRYLDAQVAFAQDPNRSFEFFTVDGRGTGDGALTAGILTAVADDRIAVEQAVTDPEHGTDFVRNVLVHDWSDDGAAVSSLFRADVKDGVVDDPHNAADVAAATRHGAIMAAVAGAMSSGEAWKTLSAIPETDGQSVGQLNPDLLRTVSHGLSPYIPDLAGSPQADRPGFDVGDWADPKDNSSYRGSANVFAAMNTDPEAGTHFTGSAFASVVAAETRYAQDPYTSGTTAELSTAGRILGLTDRGLMLSTQDDFHDETERQQAIYDRKSAAYDAVLALGAFGLEKFPGGEYIATLYEAGGDPLKELHIGPEPGTEESAELTGPNLVRQYYNVLAAAPEVPVPIRAHHRNLFDEAGRLEPYDEIVGSESDKEVRHAMLREAFNEYGNPTDGHETAMQEAYDTVVRTNG</sequence>
<name>A0A098BUV7_9NOCA</name>
<dbReference type="Pfam" id="PF23275">
    <property type="entry name" value="TPR_23"/>
    <property type="match status" value="1"/>
</dbReference>
<accession>A0A098BUV7</accession>
<dbReference type="EMBL" id="CCSD01000112">
    <property type="protein sequence ID" value="CDZ92514.1"/>
    <property type="molecule type" value="Genomic_DNA"/>
</dbReference>
<dbReference type="InterPro" id="IPR036689">
    <property type="entry name" value="ESAT-6-like_sf"/>
</dbReference>
<organism evidence="2 3">
    <name type="scientific">Rhodococcus ruber</name>
    <dbReference type="NCBI Taxonomy" id="1830"/>
    <lineage>
        <taxon>Bacteria</taxon>
        <taxon>Bacillati</taxon>
        <taxon>Actinomycetota</taxon>
        <taxon>Actinomycetes</taxon>
        <taxon>Mycobacteriales</taxon>
        <taxon>Nocardiaceae</taxon>
        <taxon>Rhodococcus</taxon>
    </lineage>
</organism>
<dbReference type="OrthoDB" id="1187707at2"/>
<evidence type="ECO:0000313" key="3">
    <source>
        <dbReference type="Proteomes" id="UP000042997"/>
    </source>
</evidence>
<feature type="domain" description="TPR repeat" evidence="1">
    <location>
        <begin position="198"/>
        <end position="433"/>
    </location>
</feature>
<evidence type="ECO:0000313" key="2">
    <source>
        <dbReference type="EMBL" id="CDZ92514.1"/>
    </source>
</evidence>
<reference evidence="2 3" key="1">
    <citation type="journal article" date="2014" name="Genome Announc.">
        <title>Draft Genome Sequence of Propane- and Butane-Oxidizing Actinobacterium Rhodococcus ruber IEGM 231.</title>
        <authorList>
            <person name="Ivshina I.B."/>
            <person name="Kuyukina M.S."/>
            <person name="Krivoruchko A.V."/>
            <person name="Barbe V."/>
            <person name="Fischer C."/>
        </authorList>
    </citation>
    <scope>NUCLEOTIDE SEQUENCE [LARGE SCALE GENOMIC DNA]</scope>
</reference>
<dbReference type="InterPro" id="IPR057037">
    <property type="entry name" value="TPR_rep_actino"/>
</dbReference>